<keyword evidence="4" id="KW-1185">Reference proteome</keyword>
<dbReference type="AlphaFoldDB" id="A0A975G484"/>
<evidence type="ECO:0000259" key="2">
    <source>
        <dbReference type="Pfam" id="PF10370"/>
    </source>
</evidence>
<dbReference type="InterPro" id="IPR018833">
    <property type="entry name" value="Rv2993c-like_N"/>
</dbReference>
<gene>
    <name evidence="3" type="ORF">KCG34_10560</name>
</gene>
<protein>
    <submittedName>
        <fullName evidence="3">DUF2437 domain-containing protein</fullName>
    </submittedName>
</protein>
<dbReference type="Proteomes" id="UP000676409">
    <property type="component" value="Chromosome"/>
</dbReference>
<sequence length="98" mass="10865">MGGERQKDEEFMRLVRFTRNGGTRNGRLEGDAVVDLSHLPDVGASMRALLEQLPARRSELEAARGARRALPLERGQAGGADQRSSEIPGYWHKLQGPR</sequence>
<accession>A0A975G484</accession>
<dbReference type="EMBL" id="CP073078">
    <property type="protein sequence ID" value="QUD90264.1"/>
    <property type="molecule type" value="Genomic_DNA"/>
</dbReference>
<feature type="domain" description="Rv2993c-like N-terminal" evidence="2">
    <location>
        <begin position="12"/>
        <end position="37"/>
    </location>
</feature>
<evidence type="ECO:0000313" key="3">
    <source>
        <dbReference type="EMBL" id="QUD90264.1"/>
    </source>
</evidence>
<proteinExistence type="predicted"/>
<organism evidence="3 4">
    <name type="scientific">Phenylobacterium montanum</name>
    <dbReference type="NCBI Taxonomy" id="2823693"/>
    <lineage>
        <taxon>Bacteria</taxon>
        <taxon>Pseudomonadati</taxon>
        <taxon>Pseudomonadota</taxon>
        <taxon>Alphaproteobacteria</taxon>
        <taxon>Caulobacterales</taxon>
        <taxon>Caulobacteraceae</taxon>
        <taxon>Phenylobacterium</taxon>
    </lineage>
</organism>
<name>A0A975G484_9CAUL</name>
<dbReference type="Pfam" id="PF10370">
    <property type="entry name" value="Rv2993c-like_N"/>
    <property type="match status" value="1"/>
</dbReference>
<dbReference type="KEGG" id="caul:KCG34_10560"/>
<feature type="region of interest" description="Disordered" evidence="1">
    <location>
        <begin position="65"/>
        <end position="98"/>
    </location>
</feature>
<reference evidence="3" key="1">
    <citation type="submission" date="2021-04" db="EMBL/GenBank/DDBJ databases">
        <title>The complete genome sequence of Caulobacter sp. S6.</title>
        <authorList>
            <person name="Tang Y."/>
            <person name="Ouyang W."/>
            <person name="Liu Q."/>
            <person name="Huang B."/>
            <person name="Guo Z."/>
            <person name="Lei P."/>
        </authorList>
    </citation>
    <scope>NUCLEOTIDE SEQUENCE</scope>
    <source>
        <strain evidence="3">S6</strain>
    </source>
</reference>
<evidence type="ECO:0000313" key="4">
    <source>
        <dbReference type="Proteomes" id="UP000676409"/>
    </source>
</evidence>
<evidence type="ECO:0000256" key="1">
    <source>
        <dbReference type="SAM" id="MobiDB-lite"/>
    </source>
</evidence>
<dbReference type="RefSeq" id="WP_211940315.1">
    <property type="nucleotide sequence ID" value="NZ_CP073078.1"/>
</dbReference>